<keyword evidence="4" id="KW-1015">Disulfide bond</keyword>
<dbReference type="PANTHER" id="PTHR45663">
    <property type="entry name" value="GEO12009P1"/>
    <property type="match status" value="1"/>
</dbReference>
<evidence type="ECO:0000313" key="8">
    <source>
        <dbReference type="EMBL" id="TMM30435.1"/>
    </source>
</evidence>
<dbReference type="InterPro" id="IPR036249">
    <property type="entry name" value="Thioredoxin-like_sf"/>
</dbReference>
<evidence type="ECO:0000259" key="7">
    <source>
        <dbReference type="PROSITE" id="PS51352"/>
    </source>
</evidence>
<dbReference type="PRINTS" id="PR00421">
    <property type="entry name" value="THIOREDOXIN"/>
</dbReference>
<dbReference type="NCBIfam" id="TIGR01068">
    <property type="entry name" value="thioredoxin"/>
    <property type="match status" value="1"/>
</dbReference>
<keyword evidence="9" id="KW-1185">Reference proteome</keyword>
<proteinExistence type="inferred from homology"/>
<gene>
    <name evidence="8" type="primary">trxA</name>
    <name evidence="8" type="ORF">FDT66_06640</name>
</gene>
<reference evidence="8 9" key="1">
    <citation type="submission" date="2019-05" db="EMBL/GenBank/DDBJ databases">
        <title>Polaribacter aestuariivivens sp. nov., isolated from a tidal flat.</title>
        <authorList>
            <person name="Yoon J.-H."/>
        </authorList>
    </citation>
    <scope>NUCLEOTIDE SEQUENCE [LARGE SCALE GENOMIC DNA]</scope>
    <source>
        <strain evidence="8 9">DBTF-3</strain>
    </source>
</reference>
<evidence type="ECO:0000256" key="3">
    <source>
        <dbReference type="ARBA" id="ARBA00022982"/>
    </source>
</evidence>
<protein>
    <recommendedName>
        <fullName evidence="6">Thioredoxin</fullName>
    </recommendedName>
</protein>
<sequence>MTENLTKETFLKKVFNFEENKEWKFEGERPALIDFYADWCGPCKMLAPVLEQLSKEYEGKIDIYKIDTEAEQELSAAFGIRSIPSMLFCPTEGEPQMANGALPKADLERIIAEVLKVEIPS</sequence>
<organism evidence="8 9">
    <name type="scientific">Polaribacter aestuariivivens</name>
    <dbReference type="NCBI Taxonomy" id="2304626"/>
    <lineage>
        <taxon>Bacteria</taxon>
        <taxon>Pseudomonadati</taxon>
        <taxon>Bacteroidota</taxon>
        <taxon>Flavobacteriia</taxon>
        <taxon>Flavobacteriales</taxon>
        <taxon>Flavobacteriaceae</taxon>
    </lineage>
</organism>
<dbReference type="Proteomes" id="UP000307140">
    <property type="component" value="Unassembled WGS sequence"/>
</dbReference>
<keyword evidence="2" id="KW-0813">Transport</keyword>
<dbReference type="Pfam" id="PF00085">
    <property type="entry name" value="Thioredoxin"/>
    <property type="match status" value="1"/>
</dbReference>
<evidence type="ECO:0000256" key="2">
    <source>
        <dbReference type="ARBA" id="ARBA00022448"/>
    </source>
</evidence>
<dbReference type="EMBL" id="VANR01000003">
    <property type="protein sequence ID" value="TMM30435.1"/>
    <property type="molecule type" value="Genomic_DNA"/>
</dbReference>
<feature type="domain" description="Thioredoxin" evidence="7">
    <location>
        <begin position="1"/>
        <end position="116"/>
    </location>
</feature>
<dbReference type="CDD" id="cd02947">
    <property type="entry name" value="TRX_family"/>
    <property type="match status" value="1"/>
</dbReference>
<evidence type="ECO:0000256" key="1">
    <source>
        <dbReference type="ARBA" id="ARBA00008987"/>
    </source>
</evidence>
<accession>A0A5S3N561</accession>
<dbReference type="OrthoDB" id="9790390at2"/>
<dbReference type="PANTHER" id="PTHR45663:SF11">
    <property type="entry name" value="GEO12009P1"/>
    <property type="match status" value="1"/>
</dbReference>
<dbReference type="InterPro" id="IPR013766">
    <property type="entry name" value="Thioredoxin_domain"/>
</dbReference>
<name>A0A5S3N561_9FLAO</name>
<keyword evidence="5" id="KW-0676">Redox-active center</keyword>
<dbReference type="InterPro" id="IPR017937">
    <property type="entry name" value="Thioredoxin_CS"/>
</dbReference>
<evidence type="ECO:0000313" key="9">
    <source>
        <dbReference type="Proteomes" id="UP000307140"/>
    </source>
</evidence>
<dbReference type="AlphaFoldDB" id="A0A5S3N561"/>
<evidence type="ECO:0000256" key="6">
    <source>
        <dbReference type="NCBIfam" id="TIGR01068"/>
    </source>
</evidence>
<dbReference type="RefSeq" id="WP_138535387.1">
    <property type="nucleotide sequence ID" value="NZ_VANR01000003.1"/>
</dbReference>
<dbReference type="FunFam" id="3.40.30.10:FF:000229">
    <property type="entry name" value="Thioredoxin (TRX)"/>
    <property type="match status" value="1"/>
</dbReference>
<dbReference type="SUPFAM" id="SSF52833">
    <property type="entry name" value="Thioredoxin-like"/>
    <property type="match status" value="1"/>
</dbReference>
<dbReference type="PROSITE" id="PS00194">
    <property type="entry name" value="THIOREDOXIN_1"/>
    <property type="match status" value="1"/>
</dbReference>
<dbReference type="InterPro" id="IPR005746">
    <property type="entry name" value="Thioredoxin"/>
</dbReference>
<comment type="similarity">
    <text evidence="1">Belongs to the thioredoxin family.</text>
</comment>
<keyword evidence="3" id="KW-0249">Electron transport</keyword>
<dbReference type="GO" id="GO:0015035">
    <property type="term" value="F:protein-disulfide reductase activity"/>
    <property type="evidence" value="ECO:0007669"/>
    <property type="project" value="UniProtKB-UniRule"/>
</dbReference>
<dbReference type="Gene3D" id="3.40.30.10">
    <property type="entry name" value="Glutaredoxin"/>
    <property type="match status" value="1"/>
</dbReference>
<evidence type="ECO:0000256" key="4">
    <source>
        <dbReference type="ARBA" id="ARBA00023157"/>
    </source>
</evidence>
<evidence type="ECO:0000256" key="5">
    <source>
        <dbReference type="ARBA" id="ARBA00023284"/>
    </source>
</evidence>
<dbReference type="PROSITE" id="PS51352">
    <property type="entry name" value="THIOREDOXIN_2"/>
    <property type="match status" value="1"/>
</dbReference>
<dbReference type="GO" id="GO:0005737">
    <property type="term" value="C:cytoplasm"/>
    <property type="evidence" value="ECO:0007669"/>
    <property type="project" value="TreeGrafter"/>
</dbReference>
<comment type="caution">
    <text evidence="8">The sequence shown here is derived from an EMBL/GenBank/DDBJ whole genome shotgun (WGS) entry which is preliminary data.</text>
</comment>